<sequence length="32" mass="3662">MQFPFGPDSDDENDKKNKNGGDRERGKRVNPL</sequence>
<dbReference type="EMBL" id="JACHXA010000011">
    <property type="protein sequence ID" value="MBB3066931.1"/>
    <property type="molecule type" value="Genomic_DNA"/>
</dbReference>
<proteinExistence type="predicted"/>
<gene>
    <name evidence="2" type="ORF">FHR98_003242</name>
</gene>
<protein>
    <submittedName>
        <fullName evidence="2">Uncharacterized protein</fullName>
    </submittedName>
</protein>
<evidence type="ECO:0000313" key="3">
    <source>
        <dbReference type="Proteomes" id="UP000581135"/>
    </source>
</evidence>
<dbReference type="Proteomes" id="UP000581135">
    <property type="component" value="Unassembled WGS sequence"/>
</dbReference>
<evidence type="ECO:0000313" key="2">
    <source>
        <dbReference type="EMBL" id="MBB3066931.1"/>
    </source>
</evidence>
<dbReference type="AlphaFoldDB" id="A0A839SVV7"/>
<feature type="compositionally biased region" description="Basic and acidic residues" evidence="1">
    <location>
        <begin position="13"/>
        <end position="32"/>
    </location>
</feature>
<reference evidence="2 3" key="1">
    <citation type="submission" date="2020-08" db="EMBL/GenBank/DDBJ databases">
        <title>Genomic Encyclopedia of Type Strains, Phase III (KMG-III): the genomes of soil and plant-associated and newly described type strains.</title>
        <authorList>
            <person name="Whitman W."/>
        </authorList>
    </citation>
    <scope>NUCLEOTIDE SEQUENCE [LARGE SCALE GENOMIC DNA]</scope>
    <source>
        <strain evidence="2 3">CECT 8803</strain>
    </source>
</reference>
<evidence type="ECO:0000256" key="1">
    <source>
        <dbReference type="SAM" id="MobiDB-lite"/>
    </source>
</evidence>
<name>A0A839SVV7_9PROT</name>
<feature type="region of interest" description="Disordered" evidence="1">
    <location>
        <begin position="1"/>
        <end position="32"/>
    </location>
</feature>
<accession>A0A839SVV7</accession>
<keyword evidence="3" id="KW-1185">Reference proteome</keyword>
<organism evidence="2 3">
    <name type="scientific">Limibacillus halophilus</name>
    <dbReference type="NCBI Taxonomy" id="1579333"/>
    <lineage>
        <taxon>Bacteria</taxon>
        <taxon>Pseudomonadati</taxon>
        <taxon>Pseudomonadota</taxon>
        <taxon>Alphaproteobacteria</taxon>
        <taxon>Rhodospirillales</taxon>
        <taxon>Rhodovibrionaceae</taxon>
        <taxon>Limibacillus</taxon>
    </lineage>
</organism>
<feature type="non-terminal residue" evidence="2">
    <location>
        <position position="32"/>
    </location>
</feature>
<comment type="caution">
    <text evidence="2">The sequence shown here is derived from an EMBL/GenBank/DDBJ whole genome shotgun (WGS) entry which is preliminary data.</text>
</comment>